<accession>A0A2G2VEP0</accession>
<protein>
    <submittedName>
        <fullName evidence="1">Uncharacterized protein</fullName>
    </submittedName>
</protein>
<dbReference type="Proteomes" id="UP000224567">
    <property type="component" value="Unassembled WGS sequence"/>
</dbReference>
<dbReference type="EMBL" id="MLFT02000012">
    <property type="protein sequence ID" value="PHT31427.1"/>
    <property type="molecule type" value="Genomic_DNA"/>
</dbReference>
<evidence type="ECO:0000313" key="1">
    <source>
        <dbReference type="EMBL" id="PHT31427.1"/>
    </source>
</evidence>
<comment type="caution">
    <text evidence="1">The sequence shown here is derived from an EMBL/GenBank/DDBJ whole genome shotgun (WGS) entry which is preliminary data.</text>
</comment>
<gene>
    <name evidence="1" type="ORF">CQW23_27764</name>
</gene>
<proteinExistence type="predicted"/>
<evidence type="ECO:0000313" key="2">
    <source>
        <dbReference type="Proteomes" id="UP000224567"/>
    </source>
</evidence>
<reference evidence="1 2" key="1">
    <citation type="journal article" date="2017" name="Genome Biol.">
        <title>New reference genome sequences of hot pepper reveal the massive evolution of plant disease-resistance genes by retroduplication.</title>
        <authorList>
            <person name="Kim S."/>
            <person name="Park J."/>
            <person name="Yeom S.I."/>
            <person name="Kim Y.M."/>
            <person name="Seo E."/>
            <person name="Kim K.T."/>
            <person name="Kim M.S."/>
            <person name="Lee J.M."/>
            <person name="Cheong K."/>
            <person name="Shin H.S."/>
            <person name="Kim S.B."/>
            <person name="Han K."/>
            <person name="Lee J."/>
            <person name="Park M."/>
            <person name="Lee H.A."/>
            <person name="Lee H.Y."/>
            <person name="Lee Y."/>
            <person name="Oh S."/>
            <person name="Lee J.H."/>
            <person name="Choi E."/>
            <person name="Choi E."/>
            <person name="Lee S.E."/>
            <person name="Jeon J."/>
            <person name="Kim H."/>
            <person name="Choi G."/>
            <person name="Song H."/>
            <person name="Lee J."/>
            <person name="Lee S.C."/>
            <person name="Kwon J.K."/>
            <person name="Lee H.Y."/>
            <person name="Koo N."/>
            <person name="Hong Y."/>
            <person name="Kim R.W."/>
            <person name="Kang W.H."/>
            <person name="Huh J.H."/>
            <person name="Kang B.C."/>
            <person name="Yang T.J."/>
            <person name="Lee Y.H."/>
            <person name="Bennetzen J.L."/>
            <person name="Choi D."/>
        </authorList>
    </citation>
    <scope>NUCLEOTIDE SEQUENCE [LARGE SCALE GENOMIC DNA]</scope>
    <source>
        <strain evidence="2">cv. PBC81</strain>
    </source>
</reference>
<sequence>MASAAVVPSFIKGAWTWALDSLPHQLMQLSALTRIVVIDFGLHTLPYSLVNHVSFEKLGTTRCSVLQHVDFLDVMPKLQLLAIHDYSILEDVLLDGRGNRVSLKE</sequence>
<keyword evidence="2" id="KW-1185">Reference proteome</keyword>
<name>A0A2G2VEP0_CAPBA</name>
<dbReference type="AlphaFoldDB" id="A0A2G2VEP0"/>
<dbReference type="OrthoDB" id="1304632at2759"/>
<reference evidence="2" key="2">
    <citation type="journal article" date="2017" name="J. Anim. Genet.">
        <title>Multiple reference genome sequences of hot pepper reveal the massive evolution of plant disease resistance genes by retroduplication.</title>
        <authorList>
            <person name="Kim S."/>
            <person name="Park J."/>
            <person name="Yeom S.-I."/>
            <person name="Kim Y.-M."/>
            <person name="Seo E."/>
            <person name="Kim K.-T."/>
            <person name="Kim M.-S."/>
            <person name="Lee J.M."/>
            <person name="Cheong K."/>
            <person name="Shin H.-S."/>
            <person name="Kim S.-B."/>
            <person name="Han K."/>
            <person name="Lee J."/>
            <person name="Park M."/>
            <person name="Lee H.-A."/>
            <person name="Lee H.-Y."/>
            <person name="Lee Y."/>
            <person name="Oh S."/>
            <person name="Lee J.H."/>
            <person name="Choi E."/>
            <person name="Choi E."/>
            <person name="Lee S.E."/>
            <person name="Jeon J."/>
            <person name="Kim H."/>
            <person name="Choi G."/>
            <person name="Song H."/>
            <person name="Lee J."/>
            <person name="Lee S.-C."/>
            <person name="Kwon J.-K."/>
            <person name="Lee H.-Y."/>
            <person name="Koo N."/>
            <person name="Hong Y."/>
            <person name="Kim R.W."/>
            <person name="Kang W.-H."/>
            <person name="Huh J.H."/>
            <person name="Kang B.-C."/>
            <person name="Yang T.-J."/>
            <person name="Lee Y.-H."/>
            <person name="Bennetzen J.L."/>
            <person name="Choi D."/>
        </authorList>
    </citation>
    <scope>NUCLEOTIDE SEQUENCE [LARGE SCALE GENOMIC DNA]</scope>
    <source>
        <strain evidence="2">cv. PBC81</strain>
    </source>
</reference>
<organism evidence="1 2">
    <name type="scientific">Capsicum baccatum</name>
    <name type="common">Peruvian pepper</name>
    <dbReference type="NCBI Taxonomy" id="33114"/>
    <lineage>
        <taxon>Eukaryota</taxon>
        <taxon>Viridiplantae</taxon>
        <taxon>Streptophyta</taxon>
        <taxon>Embryophyta</taxon>
        <taxon>Tracheophyta</taxon>
        <taxon>Spermatophyta</taxon>
        <taxon>Magnoliopsida</taxon>
        <taxon>eudicotyledons</taxon>
        <taxon>Gunneridae</taxon>
        <taxon>Pentapetalae</taxon>
        <taxon>asterids</taxon>
        <taxon>lamiids</taxon>
        <taxon>Solanales</taxon>
        <taxon>Solanaceae</taxon>
        <taxon>Solanoideae</taxon>
        <taxon>Capsiceae</taxon>
        <taxon>Capsicum</taxon>
    </lineage>
</organism>